<dbReference type="AlphaFoldDB" id="A0A840BLL2"/>
<dbReference type="RefSeq" id="WP_183634326.1">
    <property type="nucleotide sequence ID" value="NZ_BAABLE010000011.1"/>
</dbReference>
<protein>
    <submittedName>
        <fullName evidence="1">Uncharacterized protein</fullName>
    </submittedName>
</protein>
<organism evidence="1 2">
    <name type="scientific">Niveibacterium umoris</name>
    <dbReference type="NCBI Taxonomy" id="1193620"/>
    <lineage>
        <taxon>Bacteria</taxon>
        <taxon>Pseudomonadati</taxon>
        <taxon>Pseudomonadota</taxon>
        <taxon>Betaproteobacteria</taxon>
        <taxon>Rhodocyclales</taxon>
        <taxon>Rhodocyclaceae</taxon>
        <taxon>Niveibacterium</taxon>
    </lineage>
</organism>
<proteinExistence type="predicted"/>
<evidence type="ECO:0000313" key="2">
    <source>
        <dbReference type="Proteomes" id="UP000561045"/>
    </source>
</evidence>
<reference evidence="1 2" key="1">
    <citation type="submission" date="2020-08" db="EMBL/GenBank/DDBJ databases">
        <title>Genomic Encyclopedia of Type Strains, Phase IV (KMG-IV): sequencing the most valuable type-strain genomes for metagenomic binning, comparative biology and taxonomic classification.</title>
        <authorList>
            <person name="Goeker M."/>
        </authorList>
    </citation>
    <scope>NUCLEOTIDE SEQUENCE [LARGE SCALE GENOMIC DNA]</scope>
    <source>
        <strain evidence="1 2">DSM 106739</strain>
    </source>
</reference>
<dbReference type="Proteomes" id="UP000561045">
    <property type="component" value="Unassembled WGS sequence"/>
</dbReference>
<sequence>MIDELWRAAAHWVDERAWAQLLIRAAMAAVIAWIFFRAMGLIGLVVALAPAALLTTVPLTHSGFDLLRWLRKSPVRPWNGRWYEFERIQVRIFEHPDHTWFCADDVFRALGEPVDKVVHERFRNRFGALGYREPAGEDLVCFSEAALRRYLATRRDEHSLRFSRWIERDVLFAHEKRRREAPFR</sequence>
<accession>A0A840BLL2</accession>
<name>A0A840BLL2_9RHOO</name>
<dbReference type="EMBL" id="JACIET010000001">
    <property type="protein sequence ID" value="MBB4012532.1"/>
    <property type="molecule type" value="Genomic_DNA"/>
</dbReference>
<evidence type="ECO:0000313" key="1">
    <source>
        <dbReference type="EMBL" id="MBB4012532.1"/>
    </source>
</evidence>
<keyword evidence="2" id="KW-1185">Reference proteome</keyword>
<gene>
    <name evidence="1" type="ORF">GGR36_001840</name>
</gene>
<comment type="caution">
    <text evidence="1">The sequence shown here is derived from an EMBL/GenBank/DDBJ whole genome shotgun (WGS) entry which is preliminary data.</text>
</comment>